<evidence type="ECO:0000313" key="1">
    <source>
        <dbReference type="EMBL" id="KAI4461521.1"/>
    </source>
</evidence>
<evidence type="ECO:0000313" key="2">
    <source>
        <dbReference type="Proteomes" id="UP001056778"/>
    </source>
</evidence>
<reference evidence="1" key="1">
    <citation type="submission" date="2022-04" db="EMBL/GenBank/DDBJ databases">
        <title>Chromosome-scale genome assembly of Holotrichia oblita Faldermann.</title>
        <authorList>
            <person name="Rongchong L."/>
        </authorList>
    </citation>
    <scope>NUCLEOTIDE SEQUENCE</scope>
    <source>
        <strain evidence="1">81SQS9</strain>
    </source>
</reference>
<accession>A0ACB9T3Y1</accession>
<keyword evidence="2" id="KW-1185">Reference proteome</keyword>
<dbReference type="EMBL" id="CM043019">
    <property type="protein sequence ID" value="KAI4461521.1"/>
    <property type="molecule type" value="Genomic_DNA"/>
</dbReference>
<dbReference type="Proteomes" id="UP001056778">
    <property type="component" value="Chromosome 5"/>
</dbReference>
<name>A0ACB9T3Y1_HOLOL</name>
<sequence length="328" mass="38326">MVTLGVSNSRLCIFYRGGLTLHEALEIAYADDVDAIYIEPPDAGVLTDQNSGDEDGGGTIDNLPGAQLRANAEVVLRGTDRDEILVSPQNVTDIKWISGDLEHTHNNFIQPNYEMYKNLSCVEIFELFFDEDMMKFLVEQSSRYASFTNCQDPKISIDEMKCFLAILIISGYNALPGKRYYWDSESDMRNNIIYNSMRRDRFLQIFRFLHFADNSKQDLTDKIWKMRPLMDKIKAKFLQHFQPEEDLCYDESMVKYYGRHGCKQFIRVFELEVRLTIIEDLLAIAVLQADRFLRAIEYERLNINTLTQEECRANFKFHRRHLERLCIA</sequence>
<organism evidence="1 2">
    <name type="scientific">Holotrichia oblita</name>
    <name type="common">Chafer beetle</name>
    <dbReference type="NCBI Taxonomy" id="644536"/>
    <lineage>
        <taxon>Eukaryota</taxon>
        <taxon>Metazoa</taxon>
        <taxon>Ecdysozoa</taxon>
        <taxon>Arthropoda</taxon>
        <taxon>Hexapoda</taxon>
        <taxon>Insecta</taxon>
        <taxon>Pterygota</taxon>
        <taxon>Neoptera</taxon>
        <taxon>Endopterygota</taxon>
        <taxon>Coleoptera</taxon>
        <taxon>Polyphaga</taxon>
        <taxon>Scarabaeiformia</taxon>
        <taxon>Scarabaeidae</taxon>
        <taxon>Melolonthinae</taxon>
        <taxon>Holotrichia</taxon>
    </lineage>
</organism>
<comment type="caution">
    <text evidence="1">The sequence shown here is derived from an EMBL/GenBank/DDBJ whole genome shotgun (WGS) entry which is preliminary data.</text>
</comment>
<protein>
    <submittedName>
        <fullName evidence="1">Transposase is4</fullName>
    </submittedName>
</protein>
<proteinExistence type="predicted"/>
<gene>
    <name evidence="1" type="ORF">MML48_5g00014805</name>
</gene>